<protein>
    <recommendedName>
        <fullName evidence="10">Duffy-binding-like domain-containing protein</fullName>
    </recommendedName>
</protein>
<feature type="domain" description="Duffy-binding-like" evidence="7">
    <location>
        <begin position="1628"/>
        <end position="1774"/>
    </location>
</feature>
<dbReference type="Gene3D" id="1.20.58.1930">
    <property type="match status" value="1"/>
</dbReference>
<feature type="domain" description="Duffy-binding-like" evidence="7">
    <location>
        <begin position="313"/>
        <end position="473"/>
    </location>
</feature>
<evidence type="ECO:0000259" key="7">
    <source>
        <dbReference type="Pfam" id="PF22672"/>
    </source>
</evidence>
<feature type="region of interest" description="Disordered" evidence="1">
    <location>
        <begin position="805"/>
        <end position="857"/>
    </location>
</feature>
<dbReference type="FunFam" id="1.20.1310.20:FF:000001">
    <property type="entry name" value="Erythrocyte membrane protein 1, PfEMP1"/>
    <property type="match status" value="1"/>
</dbReference>
<feature type="compositionally biased region" description="Acidic residues" evidence="1">
    <location>
        <begin position="2086"/>
        <end position="2096"/>
    </location>
</feature>
<evidence type="ECO:0000259" key="5">
    <source>
        <dbReference type="Pfam" id="PF18562"/>
    </source>
</evidence>
<dbReference type="Pfam" id="PF18562">
    <property type="entry name" value="CIDR1_gamma"/>
    <property type="match status" value="1"/>
</dbReference>
<dbReference type="Pfam" id="PF05424">
    <property type="entry name" value="Duffy_binding"/>
    <property type="match status" value="3"/>
</dbReference>
<feature type="compositionally biased region" description="Gly residues" evidence="1">
    <location>
        <begin position="478"/>
        <end position="491"/>
    </location>
</feature>
<gene>
    <name evidence="8" type="ORF">PFMALIP_05838</name>
</gene>
<dbReference type="Pfam" id="PF21807">
    <property type="entry name" value="PfEMP1_CIDRalpha1_dom"/>
    <property type="match status" value="1"/>
</dbReference>
<dbReference type="InterPro" id="IPR004258">
    <property type="entry name" value="DBL"/>
</dbReference>
<name>A0A024WHC9_PLAFA</name>
<feature type="domain" description="Duffy-binding-like" evidence="2">
    <location>
        <begin position="645"/>
        <end position="809"/>
    </location>
</feature>
<feature type="region of interest" description="Disordered" evidence="1">
    <location>
        <begin position="1432"/>
        <end position="1459"/>
    </location>
</feature>
<feature type="region of interest" description="Disordered" evidence="1">
    <location>
        <begin position="478"/>
        <end position="503"/>
    </location>
</feature>
<feature type="compositionally biased region" description="Basic and acidic residues" evidence="1">
    <location>
        <begin position="2116"/>
        <end position="2126"/>
    </location>
</feature>
<sequence length="2158" mass="246143">MGPKEAAPDYDKVNNAKELFDEVGKYIEKKVHSEALERSKGHLKGILSKATYSRKPIDKETPSEPCQLNHRYHTNVKNSGEKEYPCRNGTKERFPDKEGAQCHTKKIKDSNVKEGACAPYRRLHLCDHNLENISDFDNINNDTLLVDVCQAAKFEGESITRDYLKYQAQYASTYSPSQICTMLARSFADIGDIVRGRDLYLRDKGGKTKLKKNLEKIFKQLYEELTKNNKNEAIKTHYQKDTPNYYQLREDWWALNRQDVWKALTCHAGQNDKYFRDACSGGKSSTPNKCRCATNYVPTYFDYVPQYLRWFEEWAEDFCRKKEKKVENLQKQCRGQYLGADRYCSRNGYDCEQTVNARGKVRMGKGCTDCFFACYPYVEWIDKKKEEFDKQKKKYTSEMQKYTNEASLSRMRQKRAATTTNYEGYEKKFYNELKKSRYENVDAFLGLLNKEEVCTAVNDEEGGTINFKEVNSTSGGTAVGGASGGASGGGASSTSDTSGTNNEKEGTFYRSKYCQPCPHCGVKRESDKWITKPDDNKCRIKLYKPIDGAKHTPITILKSGEGEKDIAEKLNAFCDKKDGTNSDPSLYDPWKCYQFEELTQDGQDGVENEDYNNHVKTGGGLCILKNTNKKTVNDPDQIQKTFNNFFNFWVAHMLKDSIYWRTKKLVKCLKNGNTIKCGKNCNNDCGCFERWIGQKKEQEWTKIKEHFMNQPAFDKKGESSASDMFRGGMTADFALNFLLEEDKLLEIIEGTYGKSKETEHIKKLLNEGKKKNQEAGILGVPGTEQKSIIVELLKHEKKIAKDCQQKQNECEKKKQQRQEQATRARGRSDAGTDDTPRDPNHEDSSGEEDEDDAEGAGDDKVCEMVKSLIGTNDGKQPIENCNPKEYNKQAYPEWKCDKNSKLVSGKGECMPPRRQKLCLYYIAHESQTENIKTDDNLKDAFIKTAAAETFHAWHYYKSKNSDKANQLERGIIPPEFLRSMFYTYGDYRDILFNTDISAKTPDGHVKKAIDCIVKFFQSTKGKSSGGLSQEQWWKKYGEDIWKGMLCALEKISGNTSIKSNSIYKYSNVKFTSAGDAPKLTDFVTRPQFLRWFTEWAEWFCKAQSQEYKKLQDACSECMKKGKVQGCTSGDGDSVKNCKTCKAACEEYNRKIKTWENQWNSISAKYIFLYLQAKNDARYSLPIGYGDPNDQQVVDFFKELQKEIKNSDSKRPKRSTPTDPTLTSPCSSAEGYIHQELGPNVGCKEQTKFCFGGDNYAFKHPPKGYEKACDCENRENTPVLPPPPPPPAATTDPSVDVCNTVHNILTGEGKLNDACKQKYSGNNSRLGWKCIPTEKPGEATGKSGETTSGKDGATGSVCIPPRRRRLYVGKLEQWVDKVSKSQNGESSGEAAQGDGQKTPSEKLRDAFIQSAAIETFFLWHKFKEQWRLQKQAELQRQQENGGPQLPGADSDDPQNKLKSGTIPTDFLRQMFYTLGDYRDICVGNTPSGIDTNGKDTMKKIKENIEQILPKNGTPPSDKNPNEKREQFWKQHGKYIWEGMLCGLSYDTNTKNGEPLQQVKTADDKDLFDELKKKYGVYESVELENSDTQAKQTTASPTSPQPNQTPSTSGENTPLSKFVERPPYFRYLEEWGETFCRQRTRMLEKIKYECRNSDNPGKRHCSGDGHVCEKTQLKHNNMSADPNCPDCYKQCRKYRKWIDMKFQEFHEQKSKYEGEHDKLTNDKSSGDNNCCNEIEKHTSADKFLKELKHCKDNQGNSDQDNKIDFEKIPQTFSHSKYCETCPLKGVTCNRGTRGTNHCTPVNGNGETWAKVFDKMPKDAPNKTTTIDVQMIDRRGPFIKNYSQNDLKKSKDSEDLFKTSNLFKSVREQNWTCKYKGENMDLCKLNNFNKVIDLNEYTTFKVLLIYWLEDFLYGYYILKKRKIMDHCTKSGGNTCDEKYQKNCVCVKKWVDQKTKEWNPIKNYYDANFKTDGEHIYSRINSFFEQGLFDSGIKKDKGNYKSLEEFEKSVGCNCHGRSKKENDKNNDVIDCLLKKLEKKISECKSQDSGKPEANCVDPTQPDEEEPEPLEEEEYPENTLEQPNICPQVDTTEETVDEGGCEEAPTPDEPAPPSEETNQNPEEKPEAKDIEAPPSTPPYLSPPLTTALVTSTLAWSVGIAFAA</sequence>
<feature type="domain" description="Duffy-binding-like" evidence="2">
    <location>
        <begin position="1900"/>
        <end position="2045"/>
    </location>
</feature>
<reference evidence="8 9" key="2">
    <citation type="submission" date="2013-02" db="EMBL/GenBank/DDBJ databases">
        <title>The Genome Sequence of Plasmodium falciparum MaliPS096_E11.</title>
        <authorList>
            <consortium name="The Broad Institute Genome Sequencing Platform"/>
            <consortium name="The Broad Institute Genome Sequencing Center for Infectious Disease"/>
            <person name="Neafsey D."/>
            <person name="Cheeseman I."/>
            <person name="Volkman S."/>
            <person name="Adams J."/>
            <person name="Walker B."/>
            <person name="Young S.K."/>
            <person name="Zeng Q."/>
            <person name="Gargeya S."/>
            <person name="Fitzgerald M."/>
            <person name="Haas B."/>
            <person name="Abouelleil A."/>
            <person name="Alvarado L."/>
            <person name="Arachchi H.M."/>
            <person name="Berlin A.M."/>
            <person name="Chapman S.B."/>
            <person name="Dewar J."/>
            <person name="Goldberg J."/>
            <person name="Griggs A."/>
            <person name="Gujja S."/>
            <person name="Hansen M."/>
            <person name="Howarth C."/>
            <person name="Imamovic A."/>
            <person name="Larimer J."/>
            <person name="McCowan C."/>
            <person name="Murphy C."/>
            <person name="Neiman D."/>
            <person name="Pearson M."/>
            <person name="Priest M."/>
            <person name="Roberts A."/>
            <person name="Saif S."/>
            <person name="Shea T."/>
            <person name="Sisk P."/>
            <person name="Sykes S."/>
            <person name="Wortman J."/>
            <person name="Nusbaum C."/>
            <person name="Birren B."/>
        </authorList>
    </citation>
    <scope>NUCLEOTIDE SEQUENCE [LARGE SCALE GENOMIC DNA]</scope>
    <source>
        <strain evidence="8 9">MaliPS096_E11</strain>
    </source>
</reference>
<dbReference type="InterPro" id="IPR042202">
    <property type="entry name" value="Duffy-ag-bd_sf"/>
</dbReference>
<feature type="region of interest" description="Disordered" evidence="1">
    <location>
        <begin position="2038"/>
        <end position="2139"/>
    </location>
</feature>
<feature type="region of interest" description="Disordered" evidence="1">
    <location>
        <begin position="1580"/>
        <end position="1615"/>
    </location>
</feature>
<organism evidence="8 9">
    <name type="scientific">Plasmodium falciparum MaliPS096_E11</name>
    <dbReference type="NCBI Taxonomy" id="1036727"/>
    <lineage>
        <taxon>Eukaryota</taxon>
        <taxon>Sar</taxon>
        <taxon>Alveolata</taxon>
        <taxon>Apicomplexa</taxon>
        <taxon>Aconoidasida</taxon>
        <taxon>Haemosporida</taxon>
        <taxon>Plasmodiidae</taxon>
        <taxon>Plasmodium</taxon>
        <taxon>Plasmodium (Laverania)</taxon>
    </lineage>
</organism>
<dbReference type="EMBL" id="KI925754">
    <property type="protein sequence ID" value="ETW46100.1"/>
    <property type="molecule type" value="Genomic_DNA"/>
</dbReference>
<dbReference type="SUPFAM" id="SSF140924">
    <property type="entry name" value="Duffy binding domain-like"/>
    <property type="match status" value="5"/>
</dbReference>
<dbReference type="InterPro" id="IPR029210">
    <property type="entry name" value="PfEMP1_NTS"/>
</dbReference>
<dbReference type="Proteomes" id="UP000030699">
    <property type="component" value="Unassembled WGS sequence"/>
</dbReference>
<feature type="region of interest" description="Disordered" evidence="1">
    <location>
        <begin position="1378"/>
        <end position="1400"/>
    </location>
</feature>
<reference evidence="8 9" key="1">
    <citation type="submission" date="2013-02" db="EMBL/GenBank/DDBJ databases">
        <title>The Genome Annotation of Plasmodium falciparum MaliPS096_E11.</title>
        <authorList>
            <consortium name="The Broad Institute Genome Sequencing Platform"/>
            <consortium name="The Broad Institute Genome Sequencing Center for Infectious Disease"/>
            <person name="Neafsey D."/>
            <person name="Hoffman S."/>
            <person name="Volkman S."/>
            <person name="Rosenthal P."/>
            <person name="Walker B."/>
            <person name="Young S.K."/>
            <person name="Zeng Q."/>
            <person name="Gargeya S."/>
            <person name="Fitzgerald M."/>
            <person name="Haas B."/>
            <person name="Abouelleil A."/>
            <person name="Allen A.W."/>
            <person name="Alvarado L."/>
            <person name="Arachchi H.M."/>
            <person name="Berlin A.M."/>
            <person name="Chapman S.B."/>
            <person name="Gainer-Dewar J."/>
            <person name="Goldberg J."/>
            <person name="Griggs A."/>
            <person name="Gujja S."/>
            <person name="Hansen M."/>
            <person name="Howarth C."/>
            <person name="Imamovic A."/>
            <person name="Ireland A."/>
            <person name="Larimer J."/>
            <person name="McCowan C."/>
            <person name="Murphy C."/>
            <person name="Pearson M."/>
            <person name="Poon T.W."/>
            <person name="Priest M."/>
            <person name="Roberts A."/>
            <person name="Saif S."/>
            <person name="Shea T."/>
            <person name="Sisk P."/>
            <person name="Sykes S."/>
            <person name="Wortman J."/>
            <person name="Nusbaum C."/>
            <person name="Birren B."/>
        </authorList>
    </citation>
    <scope>NUCLEOTIDE SEQUENCE [LARGE SCALE GENOMIC DNA]</scope>
    <source>
        <strain evidence="8 9">MaliPS096_E11</strain>
    </source>
</reference>
<evidence type="ECO:0008006" key="10">
    <source>
        <dbReference type="Google" id="ProtNLM"/>
    </source>
</evidence>
<feature type="domain" description="PfEMP1 CIDRalpha1" evidence="6">
    <location>
        <begin position="552"/>
        <end position="594"/>
    </location>
</feature>
<dbReference type="Pfam" id="PF22672">
    <property type="entry name" value="DBL_C"/>
    <property type="match status" value="2"/>
</dbReference>
<feature type="compositionally biased region" description="Low complexity" evidence="1">
    <location>
        <begin position="1590"/>
        <end position="1607"/>
    </location>
</feature>
<evidence type="ECO:0000313" key="9">
    <source>
        <dbReference type="Proteomes" id="UP000030699"/>
    </source>
</evidence>
<feature type="domain" description="Duffy-antigen binding" evidence="3">
    <location>
        <begin position="115"/>
        <end position="309"/>
    </location>
</feature>
<dbReference type="FunFam" id="1.20.58.1930:FF:000001">
    <property type="entry name" value="Erythrocyte membrane protein 1, PfEMP1"/>
    <property type="match status" value="1"/>
</dbReference>
<evidence type="ECO:0000259" key="6">
    <source>
        <dbReference type="Pfam" id="PF21807"/>
    </source>
</evidence>
<feature type="domain" description="Plasmodium falciparum erythrocyte membrane protein-1 N-terminal segment" evidence="4">
    <location>
        <begin position="16"/>
        <end position="51"/>
    </location>
</feature>
<feature type="domain" description="Duffy-antigen binding" evidence="3">
    <location>
        <begin position="1356"/>
        <end position="1561"/>
    </location>
</feature>
<feature type="domain" description="Duffy-antigen binding" evidence="3">
    <location>
        <begin position="907"/>
        <end position="1090"/>
    </location>
</feature>
<feature type="compositionally biased region" description="Acidic residues" evidence="1">
    <location>
        <begin position="2056"/>
        <end position="2071"/>
    </location>
</feature>
<dbReference type="InterPro" id="IPR008602">
    <property type="entry name" value="Duffy-antigen-binding"/>
</dbReference>
<evidence type="ECO:0000259" key="2">
    <source>
        <dbReference type="Pfam" id="PF03011"/>
    </source>
</evidence>
<feature type="compositionally biased region" description="Basic and acidic residues" evidence="1">
    <location>
        <begin position="805"/>
        <end position="844"/>
    </location>
</feature>
<dbReference type="FunFam" id="1.20.58.830:FF:000003">
    <property type="entry name" value="Erythrocyte membrane protein 1, PfEMP1"/>
    <property type="match status" value="1"/>
</dbReference>
<feature type="domain" description="Cysteine-rich interdomain region 1 gamma" evidence="5">
    <location>
        <begin position="1821"/>
        <end position="1884"/>
    </location>
</feature>
<dbReference type="Pfam" id="PF03011">
    <property type="entry name" value="PFEMP"/>
    <property type="match status" value="2"/>
</dbReference>
<dbReference type="Gene3D" id="1.20.1310.20">
    <property type="entry name" value="Duffy-antigen binding domain"/>
    <property type="match status" value="3"/>
</dbReference>
<accession>A0A024WHC9</accession>
<feature type="region of interest" description="Disordered" evidence="1">
    <location>
        <begin position="1203"/>
        <end position="1225"/>
    </location>
</feature>
<feature type="compositionally biased region" description="Acidic residues" evidence="1">
    <location>
        <begin position="845"/>
        <end position="856"/>
    </location>
</feature>
<evidence type="ECO:0000256" key="1">
    <source>
        <dbReference type="SAM" id="MobiDB-lite"/>
    </source>
</evidence>
<dbReference type="Gene3D" id="1.20.58.830">
    <property type="match status" value="4"/>
</dbReference>
<feature type="region of interest" description="Disordered" evidence="1">
    <location>
        <begin position="1503"/>
        <end position="1522"/>
    </location>
</feature>
<evidence type="ECO:0000259" key="3">
    <source>
        <dbReference type="Pfam" id="PF05424"/>
    </source>
</evidence>
<dbReference type="GO" id="GO:0046789">
    <property type="term" value="F:host cell surface receptor binding"/>
    <property type="evidence" value="ECO:0007669"/>
    <property type="project" value="InterPro"/>
</dbReference>
<feature type="region of interest" description="Disordered" evidence="1">
    <location>
        <begin position="1329"/>
        <end position="1357"/>
    </location>
</feature>
<dbReference type="Pfam" id="PF15447">
    <property type="entry name" value="NTS"/>
    <property type="match status" value="1"/>
</dbReference>
<evidence type="ECO:0000313" key="8">
    <source>
        <dbReference type="EMBL" id="ETW46100.1"/>
    </source>
</evidence>
<evidence type="ECO:0000259" key="4">
    <source>
        <dbReference type="Pfam" id="PF15447"/>
    </source>
</evidence>
<dbReference type="InterPro" id="IPR041480">
    <property type="entry name" value="CIDR1_gamma"/>
</dbReference>
<dbReference type="FunFam" id="1.20.58.830:FF:000002">
    <property type="entry name" value="Erythrocyte membrane protein 1, PfEMP1"/>
    <property type="match status" value="1"/>
</dbReference>
<feature type="compositionally biased region" description="Polar residues" evidence="1">
    <location>
        <begin position="1214"/>
        <end position="1225"/>
    </location>
</feature>
<dbReference type="InterPro" id="IPR049158">
    <property type="entry name" value="PfEMP1_CIDRalpha1_dom"/>
</dbReference>
<dbReference type="GO" id="GO:0016020">
    <property type="term" value="C:membrane"/>
    <property type="evidence" value="ECO:0007669"/>
    <property type="project" value="InterPro"/>
</dbReference>
<proteinExistence type="predicted"/>
<dbReference type="InterPro" id="IPR054595">
    <property type="entry name" value="DBL_C"/>
</dbReference>